<evidence type="ECO:0000313" key="2">
    <source>
        <dbReference type="EMBL" id="JAD73826.1"/>
    </source>
</evidence>
<proteinExistence type="predicted"/>
<organism evidence="2">
    <name type="scientific">Arundo donax</name>
    <name type="common">Giant reed</name>
    <name type="synonym">Donax arundinaceus</name>
    <dbReference type="NCBI Taxonomy" id="35708"/>
    <lineage>
        <taxon>Eukaryota</taxon>
        <taxon>Viridiplantae</taxon>
        <taxon>Streptophyta</taxon>
        <taxon>Embryophyta</taxon>
        <taxon>Tracheophyta</taxon>
        <taxon>Spermatophyta</taxon>
        <taxon>Magnoliopsida</taxon>
        <taxon>Liliopsida</taxon>
        <taxon>Poales</taxon>
        <taxon>Poaceae</taxon>
        <taxon>PACMAD clade</taxon>
        <taxon>Arundinoideae</taxon>
        <taxon>Arundineae</taxon>
        <taxon>Arundo</taxon>
    </lineage>
</organism>
<dbReference type="EMBL" id="GBRH01224069">
    <property type="protein sequence ID" value="JAD73826.1"/>
    <property type="molecule type" value="Transcribed_RNA"/>
</dbReference>
<feature type="region of interest" description="Disordered" evidence="1">
    <location>
        <begin position="1"/>
        <end position="20"/>
    </location>
</feature>
<reference evidence="2" key="2">
    <citation type="journal article" date="2015" name="Data Brief">
        <title>Shoot transcriptome of the giant reed, Arundo donax.</title>
        <authorList>
            <person name="Barrero R.A."/>
            <person name="Guerrero F.D."/>
            <person name="Moolhuijzen P."/>
            <person name="Goolsby J.A."/>
            <person name="Tidwell J."/>
            <person name="Bellgard S.E."/>
            <person name="Bellgard M.I."/>
        </authorList>
    </citation>
    <scope>NUCLEOTIDE SEQUENCE</scope>
    <source>
        <tissue evidence="2">Shoot tissue taken approximately 20 cm above the soil surface</tissue>
    </source>
</reference>
<protein>
    <submittedName>
        <fullName evidence="2">Uncharacterized protein</fullName>
    </submittedName>
</protein>
<accession>A0A0A9CE06</accession>
<name>A0A0A9CE06_ARUDO</name>
<evidence type="ECO:0000256" key="1">
    <source>
        <dbReference type="SAM" id="MobiDB-lite"/>
    </source>
</evidence>
<sequence>MNWIIRSQTWKGKTEDPLKK</sequence>
<feature type="compositionally biased region" description="Polar residues" evidence="1">
    <location>
        <begin position="1"/>
        <end position="11"/>
    </location>
</feature>
<reference evidence="2" key="1">
    <citation type="submission" date="2014-09" db="EMBL/GenBank/DDBJ databases">
        <authorList>
            <person name="Magalhaes I.L.F."/>
            <person name="Oliveira U."/>
            <person name="Santos F.R."/>
            <person name="Vidigal T.H.D.A."/>
            <person name="Brescovit A.D."/>
            <person name="Santos A.J."/>
        </authorList>
    </citation>
    <scope>NUCLEOTIDE SEQUENCE</scope>
    <source>
        <tissue evidence="2">Shoot tissue taken approximately 20 cm above the soil surface</tissue>
    </source>
</reference>
<dbReference type="AlphaFoldDB" id="A0A0A9CE06"/>